<proteinExistence type="predicted"/>
<protein>
    <submittedName>
        <fullName evidence="2">Phosphatidylinositol transfer protein beta isoform</fullName>
    </submittedName>
</protein>
<keyword evidence="3" id="KW-1185">Reference proteome</keyword>
<dbReference type="STRING" id="50429.A0A2B4SGX6"/>
<dbReference type="PANTHER" id="PTHR10658:SF11">
    <property type="entry name" value="VIBRATOR, ISOFORM B"/>
    <property type="match status" value="1"/>
</dbReference>
<comment type="caution">
    <text evidence="2">The sequence shown here is derived from an EMBL/GenBank/DDBJ whole genome shotgun (WGS) entry which is preliminary data.</text>
</comment>
<dbReference type="GO" id="GO:0005737">
    <property type="term" value="C:cytoplasm"/>
    <property type="evidence" value="ECO:0007669"/>
    <property type="project" value="TreeGrafter"/>
</dbReference>
<dbReference type="FunFam" id="3.30.530.20:FF:000025">
    <property type="entry name" value="Phosphatidylinositol transfer protein beta"/>
    <property type="match status" value="1"/>
</dbReference>
<dbReference type="InterPro" id="IPR001666">
    <property type="entry name" value="PI_transfer"/>
</dbReference>
<dbReference type="EMBL" id="LSMT01000089">
    <property type="protein sequence ID" value="PFX28100.1"/>
    <property type="molecule type" value="Genomic_DNA"/>
</dbReference>
<feature type="domain" description="Phosphatidylinositol transfer protein N-terminal" evidence="1">
    <location>
        <begin position="237"/>
        <end position="485"/>
    </location>
</feature>
<dbReference type="CDD" id="cd08888">
    <property type="entry name" value="SRPBCC_PITPNA-B_like"/>
    <property type="match status" value="1"/>
</dbReference>
<dbReference type="SUPFAM" id="SSF55961">
    <property type="entry name" value="Bet v1-like"/>
    <property type="match status" value="1"/>
</dbReference>
<dbReference type="PRINTS" id="PR00391">
    <property type="entry name" value="PITRANSFER"/>
</dbReference>
<name>A0A2B4SGX6_STYPI</name>
<dbReference type="Pfam" id="PF02121">
    <property type="entry name" value="IP_trans"/>
    <property type="match status" value="1"/>
</dbReference>
<dbReference type="InterPro" id="IPR055261">
    <property type="entry name" value="PI_transfer_N"/>
</dbReference>
<dbReference type="GO" id="GO:0008525">
    <property type="term" value="F:phosphatidylcholine transporter activity"/>
    <property type="evidence" value="ECO:0007669"/>
    <property type="project" value="TreeGrafter"/>
</dbReference>
<sequence length="502" mass="58126">MQQPAPATAYTEPIITVNGQRLAVADKFVYLGSTLSRFVNIDAEVAYRIAKASAAFGRLKDKVWERRGLKFGTKLSVYRAVVLPTLLYACETWTVYSRHAKQLNAFYMRCLRTLLRIRWQDKIPDTDVLQRAESESIHAILLRCQLRWAGHVRRMDDSRLPKRLLFGELTTGQRPLGISQHEDQKALVLLDVVEKGAFKNVVVIKTIGGNWGINGVESKHEGLGMRLTRLDISQRLVIKEYRITLPISVEEYKIGQLYSVAEASKNETGGGEGIEVLTNEPYENHEKYGSGQYTHKVFHLSSKVPSFVRYLAPNGSLEVHEKAWNAYPFCRTEYSNPYMKENFHIKIDTWHKEGEGEENVHNLTAEELKRREVIDINIADNSKVSTSDYKRDEDPTIFQSKETGRGHLDEGGKWKKNENWPKMTCYKLYRVQFKWWGLQTQVEKFIIKAVTRLLTNFHRQLFCWLDKWFGMTIEDIRRLEDETKEELVKLRSEGEARGMSEK</sequence>
<dbReference type="GO" id="GO:0035091">
    <property type="term" value="F:phosphatidylinositol binding"/>
    <property type="evidence" value="ECO:0007669"/>
    <property type="project" value="TreeGrafter"/>
</dbReference>
<dbReference type="GO" id="GO:0008526">
    <property type="term" value="F:phosphatidylinositol transfer activity"/>
    <property type="evidence" value="ECO:0007669"/>
    <property type="project" value="TreeGrafter"/>
</dbReference>
<evidence type="ECO:0000313" key="3">
    <source>
        <dbReference type="Proteomes" id="UP000225706"/>
    </source>
</evidence>
<reference evidence="3" key="1">
    <citation type="journal article" date="2017" name="bioRxiv">
        <title>Comparative analysis of the genomes of Stylophora pistillata and Acropora digitifera provides evidence for extensive differences between species of corals.</title>
        <authorList>
            <person name="Voolstra C.R."/>
            <person name="Li Y."/>
            <person name="Liew Y.J."/>
            <person name="Baumgarten S."/>
            <person name="Zoccola D."/>
            <person name="Flot J.-F."/>
            <person name="Tambutte S."/>
            <person name="Allemand D."/>
            <person name="Aranda M."/>
        </authorList>
    </citation>
    <scope>NUCLEOTIDE SEQUENCE [LARGE SCALE GENOMIC DNA]</scope>
</reference>
<dbReference type="InterPro" id="IPR023393">
    <property type="entry name" value="START-like_dom_sf"/>
</dbReference>
<evidence type="ECO:0000259" key="1">
    <source>
        <dbReference type="Pfam" id="PF02121"/>
    </source>
</evidence>
<dbReference type="GO" id="GO:0031210">
    <property type="term" value="F:phosphatidylcholine binding"/>
    <property type="evidence" value="ECO:0007669"/>
    <property type="project" value="TreeGrafter"/>
</dbReference>
<evidence type="ECO:0000313" key="2">
    <source>
        <dbReference type="EMBL" id="PFX28100.1"/>
    </source>
</evidence>
<dbReference type="Proteomes" id="UP000225706">
    <property type="component" value="Unassembled WGS sequence"/>
</dbReference>
<accession>A0A2B4SGX6</accession>
<gene>
    <name evidence="2" type="primary">PITPNB</name>
    <name evidence="2" type="ORF">AWC38_SpisGene7180</name>
</gene>
<dbReference type="PANTHER" id="PTHR10658">
    <property type="entry name" value="PHOSPHATIDYLINOSITOL TRANSFER PROTEIN"/>
    <property type="match status" value="1"/>
</dbReference>
<dbReference type="AlphaFoldDB" id="A0A2B4SGX6"/>
<dbReference type="Gene3D" id="3.30.530.20">
    <property type="match status" value="1"/>
</dbReference>
<dbReference type="OrthoDB" id="18453at2759"/>
<organism evidence="2 3">
    <name type="scientific">Stylophora pistillata</name>
    <name type="common">Smooth cauliflower coral</name>
    <dbReference type="NCBI Taxonomy" id="50429"/>
    <lineage>
        <taxon>Eukaryota</taxon>
        <taxon>Metazoa</taxon>
        <taxon>Cnidaria</taxon>
        <taxon>Anthozoa</taxon>
        <taxon>Hexacorallia</taxon>
        <taxon>Scleractinia</taxon>
        <taxon>Astrocoeniina</taxon>
        <taxon>Pocilloporidae</taxon>
        <taxon>Stylophora</taxon>
    </lineage>
</organism>